<dbReference type="Proteomes" id="UP000786183">
    <property type="component" value="Unassembled WGS sequence"/>
</dbReference>
<keyword evidence="2" id="KW-0472">Membrane</keyword>
<evidence type="ECO:0000256" key="1">
    <source>
        <dbReference type="SAM" id="Coils"/>
    </source>
</evidence>
<keyword evidence="4" id="KW-1185">Reference proteome</keyword>
<evidence type="ECO:0000313" key="3">
    <source>
        <dbReference type="EMBL" id="MBZ7987937.1"/>
    </source>
</evidence>
<sequence length="432" mass="50462">MNQELYDNILKELQKTIPLLDEFDLDCSDKILEELRYFKSIINLAISCFKVVDLNANKKNSFEDIQELLKELNDKINECDDLEENNILFDYVKRYEEILSKIKGLNSLGHNIETIKEVLNALNKNNSNEAIQNLNNNSEIYKTKIEELEDLINNNKEKSNNTLEIAKKLEKQIETINNENNNIDKYIEDFLKTNATINEQKTQINNLQKQHENDLNDFNQKLQKLKDFYVKVYGDEENDGLKKEFEETKQDLDKYNEQQKKEIDNLLHGATTYTMSKSFIEAKESVTKSIKFWHIITVAVLAVWAIFAFVKNTFFDSFKDGNLLAFISINLTYTIPCLLLAIYASKKASENRRLGQEYLHKETLATAYDSYKKQIENLVDNEEDKEKLLEGLLELSLRALEFNPATTLDNKNKHNHINNPFMSVFDKVFKKV</sequence>
<gene>
    <name evidence="3" type="ORF">AVCANL283_07495</name>
</gene>
<feature type="transmembrane region" description="Helical" evidence="2">
    <location>
        <begin position="322"/>
        <end position="344"/>
    </location>
</feature>
<proteinExistence type="predicted"/>
<feature type="coiled-coil region" evidence="1">
    <location>
        <begin position="361"/>
        <end position="395"/>
    </location>
</feature>
<comment type="caution">
    <text evidence="3">The sequence shown here is derived from an EMBL/GenBank/DDBJ whole genome shotgun (WGS) entry which is preliminary data.</text>
</comment>
<dbReference type="RefSeq" id="WP_224325510.1">
    <property type="nucleotide sequence ID" value="NZ_JACGBB010000020.1"/>
</dbReference>
<evidence type="ECO:0000313" key="4">
    <source>
        <dbReference type="Proteomes" id="UP000786183"/>
    </source>
</evidence>
<feature type="transmembrane region" description="Helical" evidence="2">
    <location>
        <begin position="292"/>
        <end position="310"/>
    </location>
</feature>
<reference evidence="3 4" key="1">
    <citation type="submission" date="2020-07" db="EMBL/GenBank/DDBJ databases">
        <title>Transfer of Campylobacter canadensis to the novel genus Avispirillum gen. nov., that also includes two novel species recovered from migratory waterfowl: Avispirillum anseris sp. nov. and Avispirillum brantae sp. nov.</title>
        <authorList>
            <person name="Miller W.G."/>
            <person name="Chapman M.H."/>
            <person name="Yee E."/>
            <person name="Inglis G.D."/>
        </authorList>
    </citation>
    <scope>NUCLEOTIDE SEQUENCE [LARGE SCALE GENOMIC DNA]</scope>
    <source>
        <strain evidence="3 4">L283</strain>
    </source>
</reference>
<dbReference type="EMBL" id="JACGBB010000020">
    <property type="protein sequence ID" value="MBZ7987937.1"/>
    <property type="molecule type" value="Genomic_DNA"/>
</dbReference>
<keyword evidence="1" id="KW-0175">Coiled coil</keyword>
<protein>
    <submittedName>
        <fullName evidence="3">Uncharacterized protein</fullName>
    </submittedName>
</protein>
<keyword evidence="2" id="KW-0812">Transmembrane</keyword>
<keyword evidence="2" id="KW-1133">Transmembrane helix</keyword>
<name>A0ABS7WUD1_9BACT</name>
<evidence type="ECO:0000256" key="2">
    <source>
        <dbReference type="SAM" id="Phobius"/>
    </source>
</evidence>
<feature type="coiled-coil region" evidence="1">
    <location>
        <begin position="51"/>
        <end position="265"/>
    </location>
</feature>
<organism evidence="3 4">
    <name type="scientific">Campylobacter canadensis</name>
    <dbReference type="NCBI Taxonomy" id="449520"/>
    <lineage>
        <taxon>Bacteria</taxon>
        <taxon>Pseudomonadati</taxon>
        <taxon>Campylobacterota</taxon>
        <taxon>Epsilonproteobacteria</taxon>
        <taxon>Campylobacterales</taxon>
        <taxon>Campylobacteraceae</taxon>
        <taxon>Campylobacter</taxon>
    </lineage>
</organism>
<accession>A0ABS7WUD1</accession>